<evidence type="ECO:0000256" key="2">
    <source>
        <dbReference type="ARBA" id="ARBA00009594"/>
    </source>
</evidence>
<evidence type="ECO:0000256" key="8">
    <source>
        <dbReference type="SAM" id="MobiDB-lite"/>
    </source>
</evidence>
<accession>A0AAD9IPE4</accession>
<keyword evidence="5 7" id="KW-0653">Protein transport</keyword>
<feature type="domain" description="SB" evidence="9">
    <location>
        <begin position="332"/>
        <end position="400"/>
    </location>
</feature>
<evidence type="ECO:0000256" key="3">
    <source>
        <dbReference type="ARBA" id="ARBA00022448"/>
    </source>
</evidence>
<dbReference type="Gene3D" id="6.10.140.820">
    <property type="match status" value="1"/>
</dbReference>
<dbReference type="SUPFAM" id="SSF54495">
    <property type="entry name" value="UBC-like"/>
    <property type="match status" value="1"/>
</dbReference>
<sequence length="469" mass="49809">MATRALASVSEALSRQGPNALPYADELKYAIRQQIHELVADMPSLKVKERPYVYSDGRTSRLLLVEGTLPMYYQGVKYNIPVVVWLPEQFPMTSPIVYVEPTSEMMVKPGHPFVDPSGLVTSLYLDNWLYPGSSLRILAEARPPAAQQAAQADPAAFHNPLMAGATQQFQSLNLGSDGRTGFWSFLHPPRPASGAAAAGTQAAQVIANPPVPRPPPPPAVNTTAEVDAACREAAITDLTSRLQKALAGRRVELERRLGEAAEAGGKLAARQHAARLRVAALQEERNSLDSLSQEMTVAGAALARWLEDGAGRRGGADAAPGADADATVLPADELSSRALTVQAQDLAIEDALYALDRLLNAGTISAEAYVKQVRQLCRRQFMVRALGNKIAAAQDETQGGTRSASFDGTRDMTPRGTSGGLLARGPASARELSSRSLASPEAAVAMPLGDGWASTGILNNPLINGRPTL</sequence>
<dbReference type="PROSITE" id="PS51312">
    <property type="entry name" value="SB"/>
    <property type="match status" value="1"/>
</dbReference>
<organism evidence="11 12">
    <name type="scientific">Prototheca wickerhamii</name>
    <dbReference type="NCBI Taxonomy" id="3111"/>
    <lineage>
        <taxon>Eukaryota</taxon>
        <taxon>Viridiplantae</taxon>
        <taxon>Chlorophyta</taxon>
        <taxon>core chlorophytes</taxon>
        <taxon>Trebouxiophyceae</taxon>
        <taxon>Chlorellales</taxon>
        <taxon>Chlorellaceae</taxon>
        <taxon>Prototheca</taxon>
    </lineage>
</organism>
<keyword evidence="12" id="KW-1185">Reference proteome</keyword>
<dbReference type="PANTHER" id="PTHR23306">
    <property type="entry name" value="TUMOR SUSCEPTIBILITY GENE 101 PROTEIN-RELATED"/>
    <property type="match status" value="1"/>
</dbReference>
<dbReference type="InterPro" id="IPR016135">
    <property type="entry name" value="UBQ-conjugating_enzyme/RWD"/>
</dbReference>
<dbReference type="EMBL" id="JASFZW010000001">
    <property type="protein sequence ID" value="KAK2080557.1"/>
    <property type="molecule type" value="Genomic_DNA"/>
</dbReference>
<feature type="region of interest" description="Disordered" evidence="8">
    <location>
        <begin position="394"/>
        <end position="425"/>
    </location>
</feature>
<dbReference type="GO" id="GO:0015031">
    <property type="term" value="P:protein transport"/>
    <property type="evidence" value="ECO:0007669"/>
    <property type="project" value="UniProtKB-UniRule"/>
</dbReference>
<protein>
    <submittedName>
        <fullName evidence="11">Uncharacterized protein</fullName>
    </submittedName>
</protein>
<evidence type="ECO:0000313" key="12">
    <source>
        <dbReference type="Proteomes" id="UP001255856"/>
    </source>
</evidence>
<dbReference type="PROSITE" id="PS51322">
    <property type="entry name" value="UEV"/>
    <property type="match status" value="1"/>
</dbReference>
<evidence type="ECO:0000256" key="5">
    <source>
        <dbReference type="ARBA" id="ARBA00022927"/>
    </source>
</evidence>
<evidence type="ECO:0000256" key="6">
    <source>
        <dbReference type="ARBA" id="ARBA00023054"/>
    </source>
</evidence>
<dbReference type="InterPro" id="IPR052070">
    <property type="entry name" value="ESCRT-I_UEV_domain"/>
</dbReference>
<proteinExistence type="inferred from homology"/>
<evidence type="ECO:0000259" key="10">
    <source>
        <dbReference type="PROSITE" id="PS51322"/>
    </source>
</evidence>
<dbReference type="InterPro" id="IPR017916">
    <property type="entry name" value="SB_dom"/>
</dbReference>
<feature type="domain" description="UEV" evidence="10">
    <location>
        <begin position="12"/>
        <end position="160"/>
    </location>
</feature>
<dbReference type="Gene3D" id="3.10.110.10">
    <property type="entry name" value="Ubiquitin Conjugating Enzyme"/>
    <property type="match status" value="1"/>
</dbReference>
<reference evidence="11" key="1">
    <citation type="submission" date="2021-01" db="EMBL/GenBank/DDBJ databases">
        <authorList>
            <person name="Eckstrom K.M.E."/>
        </authorList>
    </citation>
    <scope>NUCLEOTIDE SEQUENCE</scope>
    <source>
        <strain evidence="11">UVCC 0001</strain>
    </source>
</reference>
<evidence type="ECO:0000256" key="1">
    <source>
        <dbReference type="ARBA" id="ARBA00004177"/>
    </source>
</evidence>
<keyword evidence="3 7" id="KW-0813">Transport</keyword>
<keyword evidence="6" id="KW-0175">Coiled coil</keyword>
<dbReference type="PANTHER" id="PTHR23306:SF3">
    <property type="entry name" value="TUMOR SUPPRESSOR PROTEIN 101"/>
    <property type="match status" value="1"/>
</dbReference>
<evidence type="ECO:0000256" key="7">
    <source>
        <dbReference type="PROSITE-ProRule" id="PRU00644"/>
    </source>
</evidence>
<dbReference type="GO" id="GO:0043130">
    <property type="term" value="F:ubiquitin binding"/>
    <property type="evidence" value="ECO:0007669"/>
    <property type="project" value="TreeGrafter"/>
</dbReference>
<keyword evidence="4" id="KW-0967">Endosome</keyword>
<dbReference type="GO" id="GO:0008333">
    <property type="term" value="P:endosome to lysosome transport"/>
    <property type="evidence" value="ECO:0007669"/>
    <property type="project" value="TreeGrafter"/>
</dbReference>
<dbReference type="CDD" id="cd11685">
    <property type="entry name" value="UEV_TSG101-like"/>
    <property type="match status" value="1"/>
</dbReference>
<dbReference type="SUPFAM" id="SSF140111">
    <property type="entry name" value="Endosomal sorting complex assembly domain"/>
    <property type="match status" value="1"/>
</dbReference>
<dbReference type="Pfam" id="PF05743">
    <property type="entry name" value="UEV"/>
    <property type="match status" value="1"/>
</dbReference>
<dbReference type="GO" id="GO:0000813">
    <property type="term" value="C:ESCRT I complex"/>
    <property type="evidence" value="ECO:0007669"/>
    <property type="project" value="TreeGrafter"/>
</dbReference>
<comment type="similarity">
    <text evidence="2">Belongs to the ubiquitin-conjugating enzyme family. UEV subfamily.</text>
</comment>
<dbReference type="InterPro" id="IPR008883">
    <property type="entry name" value="UEV_N"/>
</dbReference>
<dbReference type="Proteomes" id="UP001255856">
    <property type="component" value="Unassembled WGS sequence"/>
</dbReference>
<comment type="subcellular location">
    <subcellularLocation>
        <location evidence="1">Endosome</location>
    </subcellularLocation>
</comment>
<gene>
    <name evidence="11" type="ORF">QBZ16_000410</name>
</gene>
<name>A0AAD9IPE4_PROWI</name>
<dbReference type="AlphaFoldDB" id="A0AAD9IPE4"/>
<comment type="caution">
    <text evidence="11">The sequence shown here is derived from an EMBL/GenBank/DDBJ whole genome shotgun (WGS) entry which is preliminary data.</text>
</comment>
<dbReference type="InterPro" id="IPR037202">
    <property type="entry name" value="ESCRT_assembly_dom"/>
</dbReference>
<evidence type="ECO:0000313" key="11">
    <source>
        <dbReference type="EMBL" id="KAK2080557.1"/>
    </source>
</evidence>
<evidence type="ECO:0000256" key="4">
    <source>
        <dbReference type="ARBA" id="ARBA00022753"/>
    </source>
</evidence>
<evidence type="ECO:0000259" key="9">
    <source>
        <dbReference type="PROSITE" id="PS51312"/>
    </source>
</evidence>
<dbReference type="Pfam" id="PF09454">
    <property type="entry name" value="Vps23_core"/>
    <property type="match status" value="1"/>
</dbReference>
<feature type="compositionally biased region" description="Polar residues" evidence="8">
    <location>
        <begin position="395"/>
        <end position="406"/>
    </location>
</feature>